<dbReference type="EMBL" id="JAVFJF020000017">
    <property type="protein sequence ID" value="MEJ8675075.1"/>
    <property type="molecule type" value="Genomic_DNA"/>
</dbReference>
<protein>
    <recommendedName>
        <fullName evidence="3">Guanine nucleotide exchange factor BopE</fullName>
    </recommendedName>
    <alternativeName>
        <fullName evidence="9">Effector protein BopE</fullName>
    </alternativeName>
</protein>
<comment type="function">
    <text evidence="8">Activator for both CDC42 and RAC1 by directly interacting with these Rho GTPases and acting as a guanine nucleotide exchange factor (GEF). This activation results in actin cytoskeleton rearrangements and stimulates membrane ruffling, thus promoting bacterial entry into non-phagocytic cells.</text>
</comment>
<dbReference type="InterPro" id="IPR016019">
    <property type="entry name" value="SopE_GEF_dom"/>
</dbReference>
<evidence type="ECO:0000256" key="2">
    <source>
        <dbReference type="ARBA" id="ARBA00006320"/>
    </source>
</evidence>
<dbReference type="PRINTS" id="PR01593">
    <property type="entry name" value="SOPEPROTEIN"/>
</dbReference>
<keyword evidence="4" id="KW-0343">GTPase activation</keyword>
<evidence type="ECO:0000256" key="1">
    <source>
        <dbReference type="ARBA" id="ARBA00004613"/>
    </source>
</evidence>
<comment type="similarity">
    <text evidence="2">Belongs to the GEF (guanine exchange factor) SopE family.</text>
</comment>
<keyword evidence="13" id="KW-1185">Reference proteome</keyword>
<dbReference type="Gene3D" id="1.10.4120.10">
    <property type="entry name" value="SopE-like, GEF domain"/>
    <property type="match status" value="1"/>
</dbReference>
<evidence type="ECO:0000256" key="8">
    <source>
        <dbReference type="ARBA" id="ARBA00024989"/>
    </source>
</evidence>
<evidence type="ECO:0000313" key="12">
    <source>
        <dbReference type="EMBL" id="MEJ8675075.1"/>
    </source>
</evidence>
<dbReference type="Proteomes" id="UP001224516">
    <property type="component" value="Unassembled WGS sequence"/>
</dbReference>
<sequence length="250" mass="27451">MKLSGISANATLQHVAFTESVKDKKRSTSGRLASVVDRCANTPAKFSLPEAGRSHRTKKNELKMVKYFDSNAISRQRLAATSLDGAKVELRIKREVLNLDLVEKSRKDPEFARQVIDSVYASIYSRAKDSFGHVCVKDGKKVLGGYLFAIGEEARRINLSGSMKDGIFTPDAAGANPFVTPVTSVIQKSYTDYFFQSGNAKKLRAQVEPEIEKAIAPLVKQYGLPSPDDFAKKLAAIGESWKMISGESLI</sequence>
<dbReference type="InterPro" id="IPR005414">
    <property type="entry name" value="SopE"/>
</dbReference>
<organism evidence="12 13">
    <name type="scientific">Chromobacterium amazonense</name>
    <dbReference type="NCBI Taxonomy" id="1382803"/>
    <lineage>
        <taxon>Bacteria</taxon>
        <taxon>Pseudomonadati</taxon>
        <taxon>Pseudomonadota</taxon>
        <taxon>Betaproteobacteria</taxon>
        <taxon>Neisseriales</taxon>
        <taxon>Chromobacteriaceae</taxon>
        <taxon>Chromobacterium</taxon>
    </lineage>
</organism>
<evidence type="ECO:0000256" key="6">
    <source>
        <dbReference type="ARBA" id="ARBA00022658"/>
    </source>
</evidence>
<dbReference type="Pfam" id="PF07487">
    <property type="entry name" value="SopE_GEF"/>
    <property type="match status" value="1"/>
</dbReference>
<evidence type="ECO:0000256" key="7">
    <source>
        <dbReference type="ARBA" id="ARBA00023026"/>
    </source>
</evidence>
<dbReference type="InterPro" id="IPR035949">
    <property type="entry name" value="SopE-like_GEF_dom_sf"/>
</dbReference>
<keyword evidence="6" id="KW-0344">Guanine-nucleotide releasing factor</keyword>
<evidence type="ECO:0000256" key="5">
    <source>
        <dbReference type="ARBA" id="ARBA00022525"/>
    </source>
</evidence>
<evidence type="ECO:0000256" key="3">
    <source>
        <dbReference type="ARBA" id="ARBA00017564"/>
    </source>
</evidence>
<feature type="domain" description="Guanine nucleotide exchange factor SopE GEF" evidence="11">
    <location>
        <begin position="108"/>
        <end position="242"/>
    </location>
</feature>
<evidence type="ECO:0000256" key="9">
    <source>
        <dbReference type="ARBA" id="ARBA00031789"/>
    </source>
</evidence>
<proteinExistence type="inferred from homology"/>
<comment type="caution">
    <text evidence="12">The sequence shown here is derived from an EMBL/GenBank/DDBJ whole genome shotgun (WGS) entry which is preliminary data.</text>
</comment>
<name>A0ABU8V1N7_9NEIS</name>
<gene>
    <name evidence="12" type="ORF">QCL97_010100</name>
</gene>
<evidence type="ECO:0000313" key="13">
    <source>
        <dbReference type="Proteomes" id="UP001224516"/>
    </source>
</evidence>
<reference evidence="12 13" key="1">
    <citation type="submission" date="2023-12" db="EMBL/GenBank/DDBJ databases">
        <title>Evaluation and characterization of a potential secondary metabolite violacein from indigenous Chromobacterium amazonense SAM215.</title>
        <authorList>
            <person name="Tarafdar M.R."/>
            <person name="Abedin S.M."/>
            <person name="Atiqua A."/>
            <person name="Saha A."/>
            <person name="Khan S.N."/>
        </authorList>
    </citation>
    <scope>NUCLEOTIDE SEQUENCE [LARGE SCALE GENOMIC DNA]</scope>
    <source>
        <strain evidence="12 13">SAM215</strain>
    </source>
</reference>
<dbReference type="SUPFAM" id="SSF81832">
    <property type="entry name" value="SopE-like GEF domain"/>
    <property type="match status" value="1"/>
</dbReference>
<keyword evidence="7" id="KW-0843">Virulence</keyword>
<evidence type="ECO:0000256" key="4">
    <source>
        <dbReference type="ARBA" id="ARBA00022468"/>
    </source>
</evidence>
<evidence type="ECO:0000256" key="10">
    <source>
        <dbReference type="ARBA" id="ARBA00046886"/>
    </source>
</evidence>
<evidence type="ECO:0000259" key="11">
    <source>
        <dbReference type="Pfam" id="PF07487"/>
    </source>
</evidence>
<keyword evidence="5" id="KW-0964">Secreted</keyword>
<dbReference type="RefSeq" id="WP_307912620.1">
    <property type="nucleotide sequence ID" value="NZ_JAVFJF020000017.1"/>
</dbReference>
<accession>A0ABU8V1N7</accession>
<comment type="subunit">
    <text evidence="10">Monomer. Interacts with human CDC42.</text>
</comment>
<comment type="subcellular location">
    <subcellularLocation>
        <location evidence="1">Secreted</location>
    </subcellularLocation>
</comment>